<dbReference type="Gene3D" id="3.30.465.10">
    <property type="match status" value="1"/>
</dbReference>
<dbReference type="EMBL" id="JAPTGG010000005">
    <property type="protein sequence ID" value="MCZ0865044.1"/>
    <property type="molecule type" value="Genomic_DNA"/>
</dbReference>
<dbReference type="InterPro" id="IPR016164">
    <property type="entry name" value="FAD-linked_Oxase-like_C"/>
</dbReference>
<comment type="similarity">
    <text evidence="2">Belongs to the FAD-binding oxidoreductase/transferase type 4 family.</text>
</comment>
<dbReference type="PANTHER" id="PTHR43716">
    <property type="entry name" value="D-2-HYDROXYGLUTARATE DEHYDROGENASE, MITOCHONDRIAL"/>
    <property type="match status" value="1"/>
</dbReference>
<keyword evidence="4" id="KW-0274">FAD</keyword>
<keyword evidence="5" id="KW-0560">Oxidoreductase</keyword>
<evidence type="ECO:0000256" key="3">
    <source>
        <dbReference type="ARBA" id="ARBA00022630"/>
    </source>
</evidence>
<evidence type="ECO:0000313" key="7">
    <source>
        <dbReference type="EMBL" id="MCZ0865044.1"/>
    </source>
</evidence>
<accession>A0A9J6RKU9</accession>
<dbReference type="FunFam" id="1.10.45.10:FF:000001">
    <property type="entry name" value="D-lactate dehydrogenase mitochondrial"/>
    <property type="match status" value="1"/>
</dbReference>
<dbReference type="GO" id="GO:0071949">
    <property type="term" value="F:FAD binding"/>
    <property type="evidence" value="ECO:0007669"/>
    <property type="project" value="InterPro"/>
</dbReference>
<dbReference type="InterPro" id="IPR036318">
    <property type="entry name" value="FAD-bd_PCMH-like_sf"/>
</dbReference>
<evidence type="ECO:0000256" key="4">
    <source>
        <dbReference type="ARBA" id="ARBA00022827"/>
    </source>
</evidence>
<evidence type="ECO:0000256" key="2">
    <source>
        <dbReference type="ARBA" id="ARBA00008000"/>
    </source>
</evidence>
<dbReference type="Pfam" id="PF01565">
    <property type="entry name" value="FAD_binding_4"/>
    <property type="match status" value="1"/>
</dbReference>
<comment type="cofactor">
    <cofactor evidence="1">
        <name>FAD</name>
        <dbReference type="ChEBI" id="CHEBI:57692"/>
    </cofactor>
</comment>
<dbReference type="InterPro" id="IPR016169">
    <property type="entry name" value="FAD-bd_PCMH_sub2"/>
</dbReference>
<dbReference type="GO" id="GO:0022904">
    <property type="term" value="P:respiratory electron transport chain"/>
    <property type="evidence" value="ECO:0007669"/>
    <property type="project" value="TreeGrafter"/>
</dbReference>
<dbReference type="InterPro" id="IPR006094">
    <property type="entry name" value="Oxid_FAD_bind_N"/>
</dbReference>
<reference evidence="7 8" key="1">
    <citation type="submission" date="2022-12" db="EMBL/GenBank/DDBJ databases">
        <title>Dasania phycosphaerae sp. nov., isolated from particulate material of the south coast of Korea.</title>
        <authorList>
            <person name="Jiang Y."/>
        </authorList>
    </citation>
    <scope>NUCLEOTIDE SEQUENCE [LARGE SCALE GENOMIC DNA]</scope>
    <source>
        <strain evidence="7 8">GY-19</strain>
    </source>
</reference>
<name>A0A9J6RKU9_9GAMM</name>
<dbReference type="Gene3D" id="3.30.43.10">
    <property type="entry name" value="Uridine Diphospho-n-acetylenolpyruvylglucosamine Reductase, domain 2"/>
    <property type="match status" value="1"/>
</dbReference>
<keyword evidence="3" id="KW-0285">Flavoprotein</keyword>
<evidence type="ECO:0000313" key="8">
    <source>
        <dbReference type="Proteomes" id="UP001069090"/>
    </source>
</evidence>
<dbReference type="AlphaFoldDB" id="A0A9J6RKU9"/>
<sequence>MTDLISQLRNIVGDKGLLLGDDISSRSGGFWQGGPLQAKALVRPQTTQQVAEVLKLCQQQQQTVVTQGGCTSLVDSHHSSADNIVLSTERMTAIEAIDTANRTATVQAGVILEQLQQSACEQQLSFPVDFGARGSCTIGGMMATNAGGNSVLRYGMMREQVLGLEAVLMDGTIISSMTPYLKNNTGYDLKQLFIGSEGTLGIITRAVLRLRPQPLSSQTALVATDDFTQVSQLLGYLDQQFNGGLSAYEVMWQDFYALNTGEHSHNKPPMPADYNYYVLLEYQGNNPASDAQHFEKILGEAFEAELIVDAVIAKSDAERIALWEIRDDAETEKTKFGCFLHTFDVSLAIGDMPLLIEQLHKQLEQAFQHYELLVFGHLADGNLHLCIWEEGMQRKSEVENIVYQEIAKLQGSISAEHGIGLEKREHLHHSRSPAEIALMWTVKKAMDPNNLLNPGKTLPAQK</sequence>
<dbReference type="Proteomes" id="UP001069090">
    <property type="component" value="Unassembled WGS sequence"/>
</dbReference>
<dbReference type="Gene3D" id="1.10.45.10">
    <property type="entry name" value="Vanillyl-alcohol Oxidase, Chain A, domain 4"/>
    <property type="match status" value="1"/>
</dbReference>
<dbReference type="InterPro" id="IPR004113">
    <property type="entry name" value="FAD-bd_oxidored_4_C"/>
</dbReference>
<dbReference type="Gene3D" id="3.30.70.2740">
    <property type="match status" value="1"/>
</dbReference>
<dbReference type="SUPFAM" id="SSF55103">
    <property type="entry name" value="FAD-linked oxidases, C-terminal domain"/>
    <property type="match status" value="1"/>
</dbReference>
<evidence type="ECO:0000256" key="5">
    <source>
        <dbReference type="ARBA" id="ARBA00023002"/>
    </source>
</evidence>
<dbReference type="InterPro" id="IPR016166">
    <property type="entry name" value="FAD-bd_PCMH"/>
</dbReference>
<proteinExistence type="inferred from homology"/>
<evidence type="ECO:0000256" key="1">
    <source>
        <dbReference type="ARBA" id="ARBA00001974"/>
    </source>
</evidence>
<protein>
    <submittedName>
        <fullName evidence="7">FAD-binding oxidoreductase</fullName>
    </submittedName>
</protein>
<dbReference type="PROSITE" id="PS51387">
    <property type="entry name" value="FAD_PCMH"/>
    <property type="match status" value="1"/>
</dbReference>
<evidence type="ECO:0000259" key="6">
    <source>
        <dbReference type="PROSITE" id="PS51387"/>
    </source>
</evidence>
<dbReference type="InterPro" id="IPR016171">
    <property type="entry name" value="Vanillyl_alc_oxidase_C-sub2"/>
</dbReference>
<dbReference type="PANTHER" id="PTHR43716:SF1">
    <property type="entry name" value="D-2-HYDROXYGLUTARATE DEHYDROGENASE, MITOCHONDRIAL"/>
    <property type="match status" value="1"/>
</dbReference>
<dbReference type="Gene3D" id="3.30.70.2190">
    <property type="match status" value="1"/>
</dbReference>
<dbReference type="RefSeq" id="WP_258331195.1">
    <property type="nucleotide sequence ID" value="NZ_JAPTGG010000005.1"/>
</dbReference>
<dbReference type="InterPro" id="IPR051264">
    <property type="entry name" value="FAD-oxidored/transferase_4"/>
</dbReference>
<feature type="domain" description="FAD-binding PCMH-type" evidence="6">
    <location>
        <begin position="34"/>
        <end position="213"/>
    </location>
</feature>
<comment type="caution">
    <text evidence="7">The sequence shown here is derived from an EMBL/GenBank/DDBJ whole genome shotgun (WGS) entry which is preliminary data.</text>
</comment>
<dbReference type="GO" id="GO:0016491">
    <property type="term" value="F:oxidoreductase activity"/>
    <property type="evidence" value="ECO:0007669"/>
    <property type="project" value="UniProtKB-KW"/>
</dbReference>
<dbReference type="InterPro" id="IPR016167">
    <property type="entry name" value="FAD-bd_PCMH_sub1"/>
</dbReference>
<dbReference type="SUPFAM" id="SSF56176">
    <property type="entry name" value="FAD-binding/transporter-associated domain-like"/>
    <property type="match status" value="1"/>
</dbReference>
<dbReference type="Pfam" id="PF02913">
    <property type="entry name" value="FAD-oxidase_C"/>
    <property type="match status" value="1"/>
</dbReference>
<gene>
    <name evidence="7" type="ORF">O0V09_07530</name>
</gene>
<organism evidence="7 8">
    <name type="scientific">Dasania phycosphaerae</name>
    <dbReference type="NCBI Taxonomy" id="2950436"/>
    <lineage>
        <taxon>Bacteria</taxon>
        <taxon>Pseudomonadati</taxon>
        <taxon>Pseudomonadota</taxon>
        <taxon>Gammaproteobacteria</taxon>
        <taxon>Cellvibrionales</taxon>
        <taxon>Spongiibacteraceae</taxon>
        <taxon>Dasania</taxon>
    </lineage>
</organism>
<keyword evidence="8" id="KW-1185">Reference proteome</keyword>